<dbReference type="PANTHER" id="PTHR30506">
    <property type="entry name" value="INNER MEMBRANE PROTEIN"/>
    <property type="match status" value="1"/>
</dbReference>
<keyword evidence="3" id="KW-1003">Cell membrane</keyword>
<evidence type="ECO:0000256" key="2">
    <source>
        <dbReference type="ARBA" id="ARBA00008193"/>
    </source>
</evidence>
<evidence type="ECO:0000256" key="4">
    <source>
        <dbReference type="ARBA" id="ARBA00022692"/>
    </source>
</evidence>
<dbReference type="OrthoDB" id="9791874at2"/>
<evidence type="ECO:0000259" key="8">
    <source>
        <dbReference type="Pfam" id="PF03458"/>
    </source>
</evidence>
<evidence type="ECO:0000256" key="3">
    <source>
        <dbReference type="ARBA" id="ARBA00022475"/>
    </source>
</evidence>
<sequence length="207" mass="22397">MDFLTIIDILGTISFAISGVLTAMNKRMDVFGILIIAAVTSVGGGTLRDVLIGKTPVTWMLNMTFIYVILGATIAAIVFRPQLKYVRKSLFLFDTIGIGLYTTAGVQIGLAADLHPIICILLGTMSACFGGVLRDILCNEIPVIFRKEIYATACILGGVVYLILYRFDVDTSLTTIIAGSVVITVRLLAVHFKLSLPSVYRDAAMPE</sequence>
<evidence type="ECO:0000313" key="9">
    <source>
        <dbReference type="EMBL" id="RMB64021.1"/>
    </source>
</evidence>
<keyword evidence="5 7" id="KW-1133">Transmembrane helix</keyword>
<feature type="transmembrane region" description="Helical" evidence="7">
    <location>
        <begin position="149"/>
        <end position="167"/>
    </location>
</feature>
<protein>
    <submittedName>
        <fullName evidence="9">Trimeric intracellular cation channel family protein</fullName>
    </submittedName>
</protein>
<dbReference type="Pfam" id="PF03458">
    <property type="entry name" value="Gly_transporter"/>
    <property type="match status" value="2"/>
</dbReference>
<feature type="domain" description="Glycine transporter" evidence="8">
    <location>
        <begin position="92"/>
        <end position="165"/>
    </location>
</feature>
<evidence type="ECO:0000256" key="7">
    <source>
        <dbReference type="SAM" id="Phobius"/>
    </source>
</evidence>
<dbReference type="GO" id="GO:0005886">
    <property type="term" value="C:plasma membrane"/>
    <property type="evidence" value="ECO:0007669"/>
    <property type="project" value="UniProtKB-SubCell"/>
</dbReference>
<name>A0A3M0GG01_9FLAO</name>
<evidence type="ECO:0000256" key="6">
    <source>
        <dbReference type="ARBA" id="ARBA00023136"/>
    </source>
</evidence>
<proteinExistence type="inferred from homology"/>
<evidence type="ECO:0000256" key="5">
    <source>
        <dbReference type="ARBA" id="ARBA00022989"/>
    </source>
</evidence>
<feature type="domain" description="Glycine transporter" evidence="8">
    <location>
        <begin position="6"/>
        <end position="80"/>
    </location>
</feature>
<reference evidence="9 10" key="1">
    <citation type="submission" date="2018-10" db="EMBL/GenBank/DDBJ databases">
        <title>Dokdonia luteus sp. nov., isolated from sea water.</title>
        <authorList>
            <person name="Zhou L.Y."/>
            <person name="Du Z.J."/>
        </authorList>
    </citation>
    <scope>NUCLEOTIDE SEQUENCE [LARGE SCALE GENOMIC DNA]</scope>
    <source>
        <strain evidence="9 10">SH27</strain>
    </source>
</reference>
<dbReference type="PANTHER" id="PTHR30506:SF3">
    <property type="entry name" value="UPF0126 INNER MEMBRANE PROTEIN YADS-RELATED"/>
    <property type="match status" value="1"/>
</dbReference>
<dbReference type="RefSeq" id="WP_121915817.1">
    <property type="nucleotide sequence ID" value="NZ_REFV01000001.1"/>
</dbReference>
<dbReference type="AlphaFoldDB" id="A0A3M0GG01"/>
<dbReference type="InterPro" id="IPR005115">
    <property type="entry name" value="Gly_transporter"/>
</dbReference>
<keyword evidence="6 7" id="KW-0472">Membrane</keyword>
<keyword evidence="4 7" id="KW-0812">Transmembrane</keyword>
<accession>A0A3M0GG01</accession>
<keyword evidence="10" id="KW-1185">Reference proteome</keyword>
<evidence type="ECO:0000313" key="10">
    <source>
        <dbReference type="Proteomes" id="UP000281985"/>
    </source>
</evidence>
<comment type="caution">
    <text evidence="9">The sequence shown here is derived from an EMBL/GenBank/DDBJ whole genome shotgun (WGS) entry which is preliminary data.</text>
</comment>
<feature type="transmembrane region" description="Helical" evidence="7">
    <location>
        <begin position="173"/>
        <end position="192"/>
    </location>
</feature>
<comment type="subcellular location">
    <subcellularLocation>
        <location evidence="1">Cell membrane</location>
        <topology evidence="1">Multi-pass membrane protein</topology>
    </subcellularLocation>
</comment>
<dbReference type="EMBL" id="REFV01000001">
    <property type="protein sequence ID" value="RMB64021.1"/>
    <property type="molecule type" value="Genomic_DNA"/>
</dbReference>
<gene>
    <name evidence="9" type="ORF">EAX61_01170</name>
</gene>
<feature type="transmembrane region" description="Helical" evidence="7">
    <location>
        <begin position="30"/>
        <end position="47"/>
    </location>
</feature>
<evidence type="ECO:0000256" key="1">
    <source>
        <dbReference type="ARBA" id="ARBA00004651"/>
    </source>
</evidence>
<comment type="similarity">
    <text evidence="2">Belongs to the UPF0126 family.</text>
</comment>
<feature type="transmembrane region" description="Helical" evidence="7">
    <location>
        <begin position="91"/>
        <end position="108"/>
    </location>
</feature>
<feature type="transmembrane region" description="Helical" evidence="7">
    <location>
        <begin position="59"/>
        <end position="79"/>
    </location>
</feature>
<organism evidence="9 10">
    <name type="scientific">Dokdonia sinensis</name>
    <dbReference type="NCBI Taxonomy" id="2479847"/>
    <lineage>
        <taxon>Bacteria</taxon>
        <taxon>Pseudomonadati</taxon>
        <taxon>Bacteroidota</taxon>
        <taxon>Flavobacteriia</taxon>
        <taxon>Flavobacteriales</taxon>
        <taxon>Flavobacteriaceae</taxon>
        <taxon>Dokdonia</taxon>
    </lineage>
</organism>
<feature type="transmembrane region" description="Helical" evidence="7">
    <location>
        <begin position="114"/>
        <end position="137"/>
    </location>
</feature>
<feature type="transmembrane region" description="Helical" evidence="7">
    <location>
        <begin position="6"/>
        <end position="23"/>
    </location>
</feature>
<dbReference type="Proteomes" id="UP000281985">
    <property type="component" value="Unassembled WGS sequence"/>
</dbReference>